<dbReference type="GO" id="GO:0031460">
    <property type="term" value="P:glycine betaine transport"/>
    <property type="evidence" value="ECO:0007669"/>
    <property type="project" value="TreeGrafter"/>
</dbReference>
<feature type="transmembrane region" description="Helical" evidence="9">
    <location>
        <begin position="31"/>
        <end position="52"/>
    </location>
</feature>
<dbReference type="FunFam" id="1.10.3730.20:FF:000001">
    <property type="entry name" value="Quaternary ammonium compound resistance transporter SugE"/>
    <property type="match status" value="1"/>
</dbReference>
<evidence type="ECO:0000256" key="7">
    <source>
        <dbReference type="ARBA" id="ARBA00038032"/>
    </source>
</evidence>
<keyword evidence="6 9" id="KW-0472">Membrane</keyword>
<proteinExistence type="inferred from homology"/>
<dbReference type="Gene3D" id="1.10.3730.20">
    <property type="match status" value="1"/>
</dbReference>
<evidence type="ECO:0000256" key="8">
    <source>
        <dbReference type="RuleBase" id="RU003942"/>
    </source>
</evidence>
<evidence type="ECO:0000313" key="10">
    <source>
        <dbReference type="EMBL" id="OJI92603.1"/>
    </source>
</evidence>
<dbReference type="GO" id="GO:0015297">
    <property type="term" value="F:antiporter activity"/>
    <property type="evidence" value="ECO:0007669"/>
    <property type="project" value="TreeGrafter"/>
</dbReference>
<evidence type="ECO:0000313" key="11">
    <source>
        <dbReference type="Proteomes" id="UP000184514"/>
    </source>
</evidence>
<keyword evidence="3" id="KW-1003">Cell membrane</keyword>
<dbReference type="GO" id="GO:1990961">
    <property type="term" value="P:xenobiotic detoxification by transmembrane export across the plasma membrane"/>
    <property type="evidence" value="ECO:0007669"/>
    <property type="project" value="UniProtKB-ARBA"/>
</dbReference>
<evidence type="ECO:0000256" key="1">
    <source>
        <dbReference type="ARBA" id="ARBA00004651"/>
    </source>
</evidence>
<comment type="similarity">
    <text evidence="7 8">Belongs to the drug/metabolite transporter (DMT) superfamily. Small multidrug resistance (SMR) (TC 2.A.7.1) family.</text>
</comment>
<dbReference type="GO" id="GO:0015199">
    <property type="term" value="F:amino-acid betaine transmembrane transporter activity"/>
    <property type="evidence" value="ECO:0007669"/>
    <property type="project" value="TreeGrafter"/>
</dbReference>
<dbReference type="InterPro" id="IPR037185">
    <property type="entry name" value="EmrE-like"/>
</dbReference>
<dbReference type="GO" id="GO:0005886">
    <property type="term" value="C:plasma membrane"/>
    <property type="evidence" value="ECO:0007669"/>
    <property type="project" value="UniProtKB-SubCell"/>
</dbReference>
<keyword evidence="4 8" id="KW-0812">Transmembrane</keyword>
<dbReference type="EMBL" id="MLCB01000173">
    <property type="protein sequence ID" value="OJI92603.1"/>
    <property type="molecule type" value="Genomic_DNA"/>
</dbReference>
<dbReference type="OrthoDB" id="9808638at2"/>
<reference evidence="10 11" key="1">
    <citation type="submission" date="2016-10" db="EMBL/GenBank/DDBJ databases">
        <title>Genome sequence of Planktotalea frisia SH6-1.</title>
        <authorList>
            <person name="Poehlein A."/>
            <person name="Bakenhus I."/>
            <person name="Voget S."/>
            <person name="Brinkhoff T."/>
            <person name="Simon M."/>
        </authorList>
    </citation>
    <scope>NUCLEOTIDE SEQUENCE [LARGE SCALE GENOMIC DNA]</scope>
    <source>
        <strain evidence="10 11">SH6-1</strain>
    </source>
</reference>
<dbReference type="Pfam" id="PF00893">
    <property type="entry name" value="Multi_Drug_Res"/>
    <property type="match status" value="1"/>
</dbReference>
<dbReference type="PANTHER" id="PTHR30561">
    <property type="entry name" value="SMR FAMILY PROTON-DEPENDENT DRUG EFFLUX TRANSPORTER SUGE"/>
    <property type="match status" value="1"/>
</dbReference>
<dbReference type="GO" id="GO:0015220">
    <property type="term" value="F:choline transmembrane transporter activity"/>
    <property type="evidence" value="ECO:0007669"/>
    <property type="project" value="TreeGrafter"/>
</dbReference>
<protein>
    <submittedName>
        <fullName evidence="10">Multidrug transporter EmrE</fullName>
    </submittedName>
</protein>
<feature type="transmembrane region" description="Helical" evidence="9">
    <location>
        <begin position="59"/>
        <end position="80"/>
    </location>
</feature>
<dbReference type="RefSeq" id="WP_072631702.1">
    <property type="nucleotide sequence ID" value="NZ_JABBAN010000191.1"/>
</dbReference>
<keyword evidence="11" id="KW-1185">Reference proteome</keyword>
<dbReference type="STRING" id="696762.PFRI_31930"/>
<dbReference type="AlphaFoldDB" id="A0A1L9NTT8"/>
<dbReference type="InterPro" id="IPR045324">
    <property type="entry name" value="Small_multidrug_res"/>
</dbReference>
<evidence type="ECO:0000256" key="5">
    <source>
        <dbReference type="ARBA" id="ARBA00022989"/>
    </source>
</evidence>
<evidence type="ECO:0000256" key="9">
    <source>
        <dbReference type="SAM" id="Phobius"/>
    </source>
</evidence>
<sequence>MPTHYIILLFAVFSETIGTAALQASQQFTKFWPSVIVVIAYAVSFYLLALALRTIPLGIAYALWSGLGIFFIGCIGFLVYGQKLDLPAVLGMGMILSGIIVIHLFSNTSTH</sequence>
<evidence type="ECO:0000256" key="6">
    <source>
        <dbReference type="ARBA" id="ARBA00023136"/>
    </source>
</evidence>
<evidence type="ECO:0000256" key="4">
    <source>
        <dbReference type="ARBA" id="ARBA00022692"/>
    </source>
</evidence>
<dbReference type="SUPFAM" id="SSF103481">
    <property type="entry name" value="Multidrug resistance efflux transporter EmrE"/>
    <property type="match status" value="1"/>
</dbReference>
<gene>
    <name evidence="10" type="primary">emrE</name>
    <name evidence="10" type="ORF">PFRI_31930</name>
</gene>
<feature type="transmembrane region" description="Helical" evidence="9">
    <location>
        <begin position="86"/>
        <end position="105"/>
    </location>
</feature>
<keyword evidence="5 9" id="KW-1133">Transmembrane helix</keyword>
<comment type="subcellular location">
    <subcellularLocation>
        <location evidence="1 8">Cell membrane</location>
        <topology evidence="1 8">Multi-pass membrane protein</topology>
    </subcellularLocation>
</comment>
<dbReference type="PANTHER" id="PTHR30561:SF1">
    <property type="entry name" value="MULTIDRUG TRANSPORTER EMRE"/>
    <property type="match status" value="1"/>
</dbReference>
<comment type="caution">
    <text evidence="10">The sequence shown here is derived from an EMBL/GenBank/DDBJ whole genome shotgun (WGS) entry which is preliminary data.</text>
</comment>
<dbReference type="InterPro" id="IPR000390">
    <property type="entry name" value="Small_drug/metabolite_transptr"/>
</dbReference>
<dbReference type="Proteomes" id="UP000184514">
    <property type="component" value="Unassembled WGS sequence"/>
</dbReference>
<keyword evidence="2" id="KW-0813">Transport</keyword>
<organism evidence="10 11">
    <name type="scientific">Planktotalea frisia</name>
    <dbReference type="NCBI Taxonomy" id="696762"/>
    <lineage>
        <taxon>Bacteria</taxon>
        <taxon>Pseudomonadati</taxon>
        <taxon>Pseudomonadota</taxon>
        <taxon>Alphaproteobacteria</taxon>
        <taxon>Rhodobacterales</taxon>
        <taxon>Paracoccaceae</taxon>
        <taxon>Planktotalea</taxon>
    </lineage>
</organism>
<accession>A0A1L9NTT8</accession>
<name>A0A1L9NTT8_9RHOB</name>
<evidence type="ECO:0000256" key="3">
    <source>
        <dbReference type="ARBA" id="ARBA00022475"/>
    </source>
</evidence>
<evidence type="ECO:0000256" key="2">
    <source>
        <dbReference type="ARBA" id="ARBA00022448"/>
    </source>
</evidence>